<keyword evidence="4 10" id="KW-1133">Transmembrane helix</keyword>
<feature type="transmembrane region" description="Helical" evidence="10">
    <location>
        <begin position="211"/>
        <end position="233"/>
    </location>
</feature>
<dbReference type="PANTHER" id="PTHR10110">
    <property type="entry name" value="SODIUM/HYDROGEN EXCHANGER"/>
    <property type="match status" value="1"/>
</dbReference>
<evidence type="ECO:0000256" key="5">
    <source>
        <dbReference type="ARBA" id="ARBA00023053"/>
    </source>
</evidence>
<feature type="transmembrane region" description="Helical" evidence="10">
    <location>
        <begin position="149"/>
        <end position="170"/>
    </location>
</feature>
<dbReference type="InterPro" id="IPR004709">
    <property type="entry name" value="NaH_exchanger"/>
</dbReference>
<evidence type="ECO:0000256" key="1">
    <source>
        <dbReference type="ARBA" id="ARBA00004141"/>
    </source>
</evidence>
<reference evidence="12" key="4">
    <citation type="submission" date="2025-09" db="UniProtKB">
        <authorList>
            <consortium name="Ensembl"/>
        </authorList>
    </citation>
    <scope>IDENTIFICATION</scope>
    <source>
        <strain evidence="12">HNI</strain>
    </source>
</reference>
<keyword evidence="8 9" id="KW-0739">Sodium transport</keyword>
<feature type="domain" description="Cation/H+ exchanger transmembrane" evidence="11">
    <location>
        <begin position="131"/>
        <end position="294"/>
    </location>
</feature>
<reference key="1">
    <citation type="journal article" date="2007" name="Nature">
        <title>The medaka draft genome and insights into vertebrate genome evolution.</title>
        <authorList>
            <person name="Kasahara M."/>
            <person name="Naruse K."/>
            <person name="Sasaki S."/>
            <person name="Nakatani Y."/>
            <person name="Qu W."/>
            <person name="Ahsan B."/>
            <person name="Yamada T."/>
            <person name="Nagayasu Y."/>
            <person name="Doi K."/>
            <person name="Kasai Y."/>
            <person name="Jindo T."/>
            <person name="Kobayashi D."/>
            <person name="Shimada A."/>
            <person name="Toyoda A."/>
            <person name="Kuroki Y."/>
            <person name="Fujiyama A."/>
            <person name="Sasaki T."/>
            <person name="Shimizu A."/>
            <person name="Asakawa S."/>
            <person name="Shimizu N."/>
            <person name="Hashimoto S."/>
            <person name="Yang J."/>
            <person name="Lee Y."/>
            <person name="Matsushima K."/>
            <person name="Sugano S."/>
            <person name="Sakaizumi M."/>
            <person name="Narita T."/>
            <person name="Ohishi K."/>
            <person name="Haga S."/>
            <person name="Ohta F."/>
            <person name="Nomoto H."/>
            <person name="Nogata K."/>
            <person name="Morishita T."/>
            <person name="Endo T."/>
            <person name="Shin-I T."/>
            <person name="Takeda H."/>
            <person name="Morishita S."/>
            <person name="Kohara Y."/>
        </authorList>
    </citation>
    <scope>NUCLEOTIDE SEQUENCE [LARGE SCALE GENOMIC DNA]</scope>
    <source>
        <strain>Hd-rR</strain>
    </source>
</reference>
<keyword evidence="6 9" id="KW-0406">Ion transport</keyword>
<feature type="transmembrane region" description="Helical" evidence="10">
    <location>
        <begin position="120"/>
        <end position="140"/>
    </location>
</feature>
<evidence type="ECO:0000256" key="2">
    <source>
        <dbReference type="ARBA" id="ARBA00022448"/>
    </source>
</evidence>
<dbReference type="GO" id="GO:0016020">
    <property type="term" value="C:membrane"/>
    <property type="evidence" value="ECO:0007669"/>
    <property type="project" value="UniProtKB-SubCell"/>
</dbReference>
<comment type="similarity">
    <text evidence="9">Belongs to the monovalent cation:proton antiporter 1 (CPA1) transporter (TC 2.A.36) family.</text>
</comment>
<dbReference type="InterPro" id="IPR018422">
    <property type="entry name" value="Cation/H_exchanger_CPA1"/>
</dbReference>
<dbReference type="InterPro" id="IPR006153">
    <property type="entry name" value="Cation/H_exchanger_TM"/>
</dbReference>
<dbReference type="Ensembl" id="ENSORLT00020025748.1">
    <property type="protein sequence ID" value="ENSORLP00020017254.1"/>
    <property type="gene ID" value="ENSORLG00020018273.1"/>
</dbReference>
<evidence type="ECO:0000256" key="9">
    <source>
        <dbReference type="RuleBase" id="RU003722"/>
    </source>
</evidence>
<comment type="subcellular location">
    <subcellularLocation>
        <location evidence="1">Membrane</location>
        <topology evidence="1">Multi-pass membrane protein</topology>
    </subcellularLocation>
</comment>
<evidence type="ECO:0000313" key="12">
    <source>
        <dbReference type="Ensembl" id="ENSORLP00020017254.1"/>
    </source>
</evidence>
<keyword evidence="2 9" id="KW-0813">Transport</keyword>
<sequence length="320" mass="34386">MLQLCFVHDGVMPQTQLVPCATCCRILLRGLCVCVYCVCFCLPLCPPVPVRRLCLTLSRHGSMMAAPRTLFWLLSGSLLGCGGLTPPQAHSPPPSAGVNSSLHADAPTALRVFSVDYHHVQAPFEIVLWIMLASLAKLGFHWSGRVPAVVPESCVLIMVGLLVGGVIYGVRHSAPPTLSADSFFLFLLPPIVLDAGYFLPGRLFFENLGTILWYAVLGTFWNVLGIGLSLYGVCLLAPSSLGDISLLHCLLFGSLIAAVDPVAVLSVYQEMQVNEQLHILVFGESLLNDAVTVVRAARRGVGSGGPLNQWLKRFLPTGAV</sequence>
<dbReference type="Proteomes" id="UP000265180">
    <property type="component" value="Chromosome 10"/>
</dbReference>
<evidence type="ECO:0000313" key="13">
    <source>
        <dbReference type="Proteomes" id="UP000265180"/>
    </source>
</evidence>
<dbReference type="NCBIfam" id="TIGR00840">
    <property type="entry name" value="b_cpa1"/>
    <property type="match status" value="1"/>
</dbReference>
<keyword evidence="9" id="KW-0050">Antiport</keyword>
<name>A0A3P9L987_ORYLA</name>
<keyword evidence="7 10" id="KW-0472">Membrane</keyword>
<evidence type="ECO:0000256" key="4">
    <source>
        <dbReference type="ARBA" id="ARBA00022989"/>
    </source>
</evidence>
<dbReference type="Gene3D" id="6.10.140.1330">
    <property type="match status" value="1"/>
</dbReference>
<dbReference type="Pfam" id="PF00999">
    <property type="entry name" value="Na_H_Exchanger"/>
    <property type="match status" value="1"/>
</dbReference>
<dbReference type="GO" id="GO:0015385">
    <property type="term" value="F:sodium:proton antiporter activity"/>
    <property type="evidence" value="ECO:0007669"/>
    <property type="project" value="InterPro"/>
</dbReference>
<feature type="transmembrane region" description="Helical" evidence="10">
    <location>
        <begin position="65"/>
        <end position="85"/>
    </location>
</feature>
<proteinExistence type="inferred from homology"/>
<keyword evidence="3 9" id="KW-0812">Transmembrane</keyword>
<feature type="transmembrane region" description="Helical" evidence="10">
    <location>
        <begin position="26"/>
        <end position="45"/>
    </location>
</feature>
<dbReference type="GO" id="GO:0006885">
    <property type="term" value="P:regulation of pH"/>
    <property type="evidence" value="ECO:0007669"/>
    <property type="project" value="InterPro"/>
</dbReference>
<dbReference type="AlphaFoldDB" id="A0A3P9L987"/>
<protein>
    <recommendedName>
        <fullName evidence="9">Sodium/hydrogen exchanger</fullName>
    </recommendedName>
</protein>
<dbReference type="PRINTS" id="PR01084">
    <property type="entry name" value="NAHEXCHNGR"/>
</dbReference>
<evidence type="ECO:0000256" key="7">
    <source>
        <dbReference type="ARBA" id="ARBA00023136"/>
    </source>
</evidence>
<organism evidence="12 13">
    <name type="scientific">Oryzias latipes</name>
    <name type="common">Japanese rice fish</name>
    <name type="synonym">Japanese killifish</name>
    <dbReference type="NCBI Taxonomy" id="8090"/>
    <lineage>
        <taxon>Eukaryota</taxon>
        <taxon>Metazoa</taxon>
        <taxon>Chordata</taxon>
        <taxon>Craniata</taxon>
        <taxon>Vertebrata</taxon>
        <taxon>Euteleostomi</taxon>
        <taxon>Actinopterygii</taxon>
        <taxon>Neopterygii</taxon>
        <taxon>Teleostei</taxon>
        <taxon>Neoteleostei</taxon>
        <taxon>Acanthomorphata</taxon>
        <taxon>Ovalentaria</taxon>
        <taxon>Atherinomorphae</taxon>
        <taxon>Beloniformes</taxon>
        <taxon>Adrianichthyidae</taxon>
        <taxon>Oryziinae</taxon>
        <taxon>Oryzias</taxon>
    </lineage>
</organism>
<evidence type="ECO:0000256" key="10">
    <source>
        <dbReference type="SAM" id="Phobius"/>
    </source>
</evidence>
<feature type="transmembrane region" description="Helical" evidence="10">
    <location>
        <begin position="245"/>
        <end position="268"/>
    </location>
</feature>
<evidence type="ECO:0000256" key="8">
    <source>
        <dbReference type="ARBA" id="ARBA00023201"/>
    </source>
</evidence>
<reference evidence="12" key="3">
    <citation type="submission" date="2025-08" db="UniProtKB">
        <authorList>
            <consortium name="Ensembl"/>
        </authorList>
    </citation>
    <scope>IDENTIFICATION</scope>
    <source>
        <strain evidence="12">HNI</strain>
    </source>
</reference>
<feature type="transmembrane region" description="Helical" evidence="10">
    <location>
        <begin position="182"/>
        <end position="199"/>
    </location>
</feature>
<keyword evidence="5" id="KW-0915">Sodium</keyword>
<reference evidence="12 13" key="2">
    <citation type="submission" date="2017-04" db="EMBL/GenBank/DDBJ databases">
        <title>CpG methylation of centromeres and impact of large insertions on vertebrate speciation.</title>
        <authorList>
            <person name="Ichikawa K."/>
            <person name="Yoshimura J."/>
            <person name="Morishita S."/>
        </authorList>
    </citation>
    <scope>NUCLEOTIDE SEQUENCE</scope>
    <source>
        <strain evidence="12 13">HNI</strain>
    </source>
</reference>
<evidence type="ECO:0000256" key="6">
    <source>
        <dbReference type="ARBA" id="ARBA00023065"/>
    </source>
</evidence>
<dbReference type="PANTHER" id="PTHR10110:SF89">
    <property type="entry name" value="SODIUM_HYDROGEN EXCHANGER 2"/>
    <property type="match status" value="1"/>
</dbReference>
<evidence type="ECO:0000256" key="3">
    <source>
        <dbReference type="ARBA" id="ARBA00022692"/>
    </source>
</evidence>
<evidence type="ECO:0000259" key="11">
    <source>
        <dbReference type="Pfam" id="PF00999"/>
    </source>
</evidence>
<accession>A0A3P9L987</accession>